<dbReference type="SUPFAM" id="SSF47384">
    <property type="entry name" value="Homodimeric domain of signal transducing histidine kinase"/>
    <property type="match status" value="1"/>
</dbReference>
<keyword evidence="4" id="KW-0808">Transferase</keyword>
<dbReference type="Gene3D" id="3.30.450.20">
    <property type="entry name" value="PAS domain"/>
    <property type="match status" value="4"/>
</dbReference>
<feature type="domain" description="PAS" evidence="9">
    <location>
        <begin position="391"/>
        <end position="436"/>
    </location>
</feature>
<dbReference type="InterPro" id="IPR001610">
    <property type="entry name" value="PAC"/>
</dbReference>
<dbReference type="Pfam" id="PF13426">
    <property type="entry name" value="PAS_9"/>
    <property type="match status" value="1"/>
</dbReference>
<dbReference type="PANTHER" id="PTHR43304">
    <property type="entry name" value="PHYTOCHROME-LIKE PROTEIN CPH1"/>
    <property type="match status" value="1"/>
</dbReference>
<dbReference type="AlphaFoldDB" id="A0ABD6CBG2"/>
<dbReference type="Gene3D" id="3.40.50.2300">
    <property type="match status" value="1"/>
</dbReference>
<name>A0ABD6CBG2_9EURY</name>
<dbReference type="PROSITE" id="PS50113">
    <property type="entry name" value="PAC"/>
    <property type="match status" value="2"/>
</dbReference>
<feature type="domain" description="Response regulatory" evidence="8">
    <location>
        <begin position="21"/>
        <end position="137"/>
    </location>
</feature>
<dbReference type="Gene3D" id="1.10.287.130">
    <property type="match status" value="1"/>
</dbReference>
<dbReference type="InterPro" id="IPR013655">
    <property type="entry name" value="PAS_fold_3"/>
</dbReference>
<evidence type="ECO:0000256" key="2">
    <source>
        <dbReference type="ARBA" id="ARBA00012438"/>
    </source>
</evidence>
<dbReference type="CDD" id="cd00082">
    <property type="entry name" value="HisKA"/>
    <property type="match status" value="1"/>
</dbReference>
<dbReference type="PROSITE" id="PS50112">
    <property type="entry name" value="PAS"/>
    <property type="match status" value="3"/>
</dbReference>
<feature type="modified residue" description="4-aspartylphosphate" evidence="6">
    <location>
        <position position="72"/>
    </location>
</feature>
<dbReference type="Gene3D" id="3.30.565.10">
    <property type="entry name" value="Histidine kinase-like ATPase, C-terminal domain"/>
    <property type="match status" value="1"/>
</dbReference>
<gene>
    <name evidence="11" type="ORF">ACFR9U_10220</name>
</gene>
<evidence type="ECO:0000256" key="4">
    <source>
        <dbReference type="ARBA" id="ARBA00022679"/>
    </source>
</evidence>
<dbReference type="CDD" id="cd00130">
    <property type="entry name" value="PAS"/>
    <property type="match status" value="4"/>
</dbReference>
<dbReference type="EC" id="2.7.13.3" evidence="2"/>
<dbReference type="InterPro" id="IPR052162">
    <property type="entry name" value="Sensor_kinase/Photoreceptor"/>
</dbReference>
<dbReference type="InterPro" id="IPR000014">
    <property type="entry name" value="PAS"/>
</dbReference>
<dbReference type="Pfam" id="PF08448">
    <property type="entry name" value="PAS_4"/>
    <property type="match status" value="2"/>
</dbReference>
<evidence type="ECO:0000256" key="3">
    <source>
        <dbReference type="ARBA" id="ARBA00022553"/>
    </source>
</evidence>
<comment type="caution">
    <text evidence="11">The sequence shown here is derived from an EMBL/GenBank/DDBJ whole genome shotgun (WGS) entry which is preliminary data.</text>
</comment>
<dbReference type="InterPro" id="IPR003661">
    <property type="entry name" value="HisK_dim/P_dom"/>
</dbReference>
<feature type="domain" description="PAS" evidence="9">
    <location>
        <begin position="269"/>
        <end position="344"/>
    </location>
</feature>
<dbReference type="PANTHER" id="PTHR43304:SF1">
    <property type="entry name" value="PAC DOMAIN-CONTAINING PROTEIN"/>
    <property type="match status" value="1"/>
</dbReference>
<evidence type="ECO:0000256" key="6">
    <source>
        <dbReference type="PROSITE-ProRule" id="PRU00169"/>
    </source>
</evidence>
<dbReference type="SMART" id="SM00086">
    <property type="entry name" value="PAC"/>
    <property type="match status" value="3"/>
</dbReference>
<comment type="catalytic activity">
    <reaction evidence="1">
        <text>ATP + protein L-histidine = ADP + protein N-phospho-L-histidine.</text>
        <dbReference type="EC" id="2.7.13.3"/>
    </reaction>
</comment>
<dbReference type="InterPro" id="IPR000700">
    <property type="entry name" value="PAS-assoc_C"/>
</dbReference>
<dbReference type="Pfam" id="PF00512">
    <property type="entry name" value="HisKA"/>
    <property type="match status" value="1"/>
</dbReference>
<proteinExistence type="predicted"/>
<evidence type="ECO:0000259" key="9">
    <source>
        <dbReference type="PROSITE" id="PS50112"/>
    </source>
</evidence>
<sequence length="858" mass="96604">MSDQRSAVTDGSEARDEPTISVLCVDDERDVVDLTGAFLERESDRITTRTVTNVRDALERLDAEPIDCVVSDYQMPGTDGLAFLDVVRDDYDDLPFVLFTGQGSEEIASEAISRGVTDYLQKEPGTDQYAVLANRIENVVVRHRAESRFESFLNSAPYGIVISDAEGHIHQVNEHLNEQFGYERDQLLGEPIEVLLPERYRDEHARHRGRYVASPERRPMGADFDLWGRRTDGSEFPVEITLSPIDLDSDLEVVASVHDVTVQREREEQFELAETLFENAQDALFIIDVDEAADEFRLERVSPAYEAHAGLSNDEIQGRSLRDVFGDEEGEAILRRYRECVDRREPLEYEERLSVPEAGTYWETRIAPVVIDGCVEQLVGATRNVTERKKREQKYDAIFNQTYQFTGLMEPDGTMVEANESALEFGGLAREDVVGKPVWETGWFTDDEATKDVVSDLVDRASSGEFVRAELDICGADRDVTVDYSIKPITDETGEVGLLLPEARDITALKEREEELEQKREFLAQIQEVADIGGWEYDSRTDTMRWTEEVYRIHGMPLDYEPTVEEGIDFYHPGDRATIRDAFERLTTAGEPYDLKLRIITNDDEMRWVRSRGEPWYDDDGDLVGVRGAFRDITERTERERELERQNDRLEEFAAVVSHDLRNPLTVAQGSLELGRQSGAPEDFERVENAHERMNTLINDLLTLARQGQLVEETQSVVLDTIVAAAWETVRNGPATLDVALDGYRLDADESRLRQLFENLLSNAVRHGGDDVSIRVGLLDDGDGFYVEDDGPGIPAAERESVFEHGYSTTRKGTGFGLAIVEEIAEAHGWTVAATESADGGARFEIAVEPANAAVTAE</sequence>
<evidence type="ECO:0000259" key="8">
    <source>
        <dbReference type="PROSITE" id="PS50110"/>
    </source>
</evidence>
<dbReference type="PROSITE" id="PS50110">
    <property type="entry name" value="RESPONSE_REGULATORY"/>
    <property type="match status" value="1"/>
</dbReference>
<evidence type="ECO:0000259" key="7">
    <source>
        <dbReference type="PROSITE" id="PS50109"/>
    </source>
</evidence>
<dbReference type="EMBL" id="JBHUDJ010000003">
    <property type="protein sequence ID" value="MFD1587361.1"/>
    <property type="molecule type" value="Genomic_DNA"/>
</dbReference>
<feature type="domain" description="PAC" evidence="10">
    <location>
        <begin position="593"/>
        <end position="645"/>
    </location>
</feature>
<dbReference type="NCBIfam" id="TIGR00229">
    <property type="entry name" value="sensory_box"/>
    <property type="match status" value="4"/>
</dbReference>
<feature type="domain" description="Histidine kinase" evidence="7">
    <location>
        <begin position="656"/>
        <end position="852"/>
    </location>
</feature>
<dbReference type="Gene3D" id="2.10.70.100">
    <property type="match status" value="1"/>
</dbReference>
<protein>
    <recommendedName>
        <fullName evidence="2">histidine kinase</fullName>
        <ecNumber evidence="2">2.7.13.3</ecNumber>
    </recommendedName>
</protein>
<dbReference type="Proteomes" id="UP001597119">
    <property type="component" value="Unassembled WGS sequence"/>
</dbReference>
<dbReference type="InterPro" id="IPR035965">
    <property type="entry name" value="PAS-like_dom_sf"/>
</dbReference>
<dbReference type="InterPro" id="IPR036097">
    <property type="entry name" value="HisK_dim/P_sf"/>
</dbReference>
<dbReference type="InterPro" id="IPR013656">
    <property type="entry name" value="PAS_4"/>
</dbReference>
<evidence type="ECO:0000256" key="5">
    <source>
        <dbReference type="ARBA" id="ARBA00022777"/>
    </source>
</evidence>
<dbReference type="PRINTS" id="PR00344">
    <property type="entry name" value="BCTRLSENSOR"/>
</dbReference>
<dbReference type="InterPro" id="IPR004358">
    <property type="entry name" value="Sig_transdc_His_kin-like_C"/>
</dbReference>
<feature type="domain" description="PAC" evidence="10">
    <location>
        <begin position="460"/>
        <end position="518"/>
    </location>
</feature>
<dbReference type="InterPro" id="IPR001789">
    <property type="entry name" value="Sig_transdc_resp-reg_receiver"/>
</dbReference>
<dbReference type="Pfam" id="PF02518">
    <property type="entry name" value="HATPase_c"/>
    <property type="match status" value="1"/>
</dbReference>
<evidence type="ECO:0000259" key="10">
    <source>
        <dbReference type="PROSITE" id="PS50113"/>
    </source>
</evidence>
<dbReference type="SMART" id="SM00448">
    <property type="entry name" value="REC"/>
    <property type="match status" value="1"/>
</dbReference>
<dbReference type="SMART" id="SM00091">
    <property type="entry name" value="PAS"/>
    <property type="match status" value="4"/>
</dbReference>
<organism evidence="11 12">
    <name type="scientific">Halorientalis brevis</name>
    <dbReference type="NCBI Taxonomy" id="1126241"/>
    <lineage>
        <taxon>Archaea</taxon>
        <taxon>Methanobacteriati</taxon>
        <taxon>Methanobacteriota</taxon>
        <taxon>Stenosarchaea group</taxon>
        <taxon>Halobacteria</taxon>
        <taxon>Halobacteriales</taxon>
        <taxon>Haloarculaceae</taxon>
        <taxon>Halorientalis</taxon>
    </lineage>
</organism>
<reference evidence="11 12" key="1">
    <citation type="journal article" date="2019" name="Int. J. Syst. Evol. Microbiol.">
        <title>The Global Catalogue of Microorganisms (GCM) 10K type strain sequencing project: providing services to taxonomists for standard genome sequencing and annotation.</title>
        <authorList>
            <consortium name="The Broad Institute Genomics Platform"/>
            <consortium name="The Broad Institute Genome Sequencing Center for Infectious Disease"/>
            <person name="Wu L."/>
            <person name="Ma J."/>
        </authorList>
    </citation>
    <scope>NUCLEOTIDE SEQUENCE [LARGE SCALE GENOMIC DNA]</scope>
    <source>
        <strain evidence="11 12">CGMCC 1.12125</strain>
    </source>
</reference>
<dbReference type="SUPFAM" id="SSF55874">
    <property type="entry name" value="ATPase domain of HSP90 chaperone/DNA topoisomerase II/histidine kinase"/>
    <property type="match status" value="1"/>
</dbReference>
<dbReference type="SMART" id="SM00387">
    <property type="entry name" value="HATPase_c"/>
    <property type="match status" value="1"/>
</dbReference>
<dbReference type="FunFam" id="3.30.450.20:FF:000155">
    <property type="entry name" value="Sensor histidine kinase TodS"/>
    <property type="match status" value="1"/>
</dbReference>
<keyword evidence="5" id="KW-0418">Kinase</keyword>
<dbReference type="SUPFAM" id="SSF52172">
    <property type="entry name" value="CheY-like"/>
    <property type="match status" value="1"/>
</dbReference>
<dbReference type="InterPro" id="IPR011006">
    <property type="entry name" value="CheY-like_superfamily"/>
</dbReference>
<dbReference type="CDD" id="cd00156">
    <property type="entry name" value="REC"/>
    <property type="match status" value="1"/>
</dbReference>
<dbReference type="Pfam" id="PF00072">
    <property type="entry name" value="Response_reg"/>
    <property type="match status" value="1"/>
</dbReference>
<evidence type="ECO:0000313" key="11">
    <source>
        <dbReference type="EMBL" id="MFD1587361.1"/>
    </source>
</evidence>
<dbReference type="GO" id="GO:0004673">
    <property type="term" value="F:protein histidine kinase activity"/>
    <property type="evidence" value="ECO:0007669"/>
    <property type="project" value="UniProtKB-EC"/>
</dbReference>
<dbReference type="CDD" id="cd00075">
    <property type="entry name" value="HATPase"/>
    <property type="match status" value="1"/>
</dbReference>
<evidence type="ECO:0000256" key="1">
    <source>
        <dbReference type="ARBA" id="ARBA00000085"/>
    </source>
</evidence>
<feature type="domain" description="PAS" evidence="9">
    <location>
        <begin position="145"/>
        <end position="198"/>
    </location>
</feature>
<keyword evidence="12" id="KW-1185">Reference proteome</keyword>
<dbReference type="InterPro" id="IPR003594">
    <property type="entry name" value="HATPase_dom"/>
</dbReference>
<dbReference type="InterPro" id="IPR036890">
    <property type="entry name" value="HATPase_C_sf"/>
</dbReference>
<accession>A0ABD6CBG2</accession>
<dbReference type="PROSITE" id="PS50109">
    <property type="entry name" value="HIS_KIN"/>
    <property type="match status" value="1"/>
</dbReference>
<dbReference type="Pfam" id="PF08447">
    <property type="entry name" value="PAS_3"/>
    <property type="match status" value="1"/>
</dbReference>
<dbReference type="InterPro" id="IPR005467">
    <property type="entry name" value="His_kinase_dom"/>
</dbReference>
<evidence type="ECO:0000313" key="12">
    <source>
        <dbReference type="Proteomes" id="UP001597119"/>
    </source>
</evidence>
<dbReference type="SUPFAM" id="SSF55785">
    <property type="entry name" value="PYP-like sensor domain (PAS domain)"/>
    <property type="match status" value="4"/>
</dbReference>
<dbReference type="SMART" id="SM00388">
    <property type="entry name" value="HisKA"/>
    <property type="match status" value="1"/>
</dbReference>
<keyword evidence="3 6" id="KW-0597">Phosphoprotein</keyword>
<dbReference type="RefSeq" id="WP_247373788.1">
    <property type="nucleotide sequence ID" value="NZ_JALLGV010000001.1"/>
</dbReference>